<dbReference type="GO" id="GO:0006825">
    <property type="term" value="P:copper ion transport"/>
    <property type="evidence" value="ECO:0007669"/>
    <property type="project" value="InterPro"/>
</dbReference>
<dbReference type="PATRIC" id="fig|587753.10.peg.3205"/>
<dbReference type="RefSeq" id="WP_045883291.1">
    <property type="nucleotide sequence ID" value="NZ_CP011110.1"/>
</dbReference>
<evidence type="ECO:0000313" key="8">
    <source>
        <dbReference type="EMBL" id="AKA24664.1"/>
    </source>
</evidence>
<accession>A0A0D5Y128</accession>
<dbReference type="OrthoDB" id="6053803at2"/>
<feature type="transmembrane region" description="Helical" evidence="6">
    <location>
        <begin position="43"/>
        <end position="64"/>
    </location>
</feature>
<dbReference type="InterPro" id="IPR047689">
    <property type="entry name" value="CopD"/>
</dbReference>
<feature type="transmembrane region" description="Helical" evidence="6">
    <location>
        <begin position="192"/>
        <end position="214"/>
    </location>
</feature>
<comment type="function">
    <text evidence="6">Involved in copper resistance.</text>
</comment>
<evidence type="ECO:0000256" key="4">
    <source>
        <dbReference type="ARBA" id="ARBA00022989"/>
    </source>
</evidence>
<evidence type="ECO:0000256" key="1">
    <source>
        <dbReference type="ARBA" id="ARBA00004651"/>
    </source>
</evidence>
<comment type="subcellular location">
    <subcellularLocation>
        <location evidence="6">Cell inner membrane</location>
        <topology evidence="6">Multi-pass membrane protein</topology>
    </subcellularLocation>
    <subcellularLocation>
        <location evidence="1">Cell membrane</location>
        <topology evidence="1">Multi-pass membrane protein</topology>
    </subcellularLocation>
</comment>
<dbReference type="NCBIfam" id="NF033808">
    <property type="entry name" value="copper_CopD"/>
    <property type="match status" value="1"/>
</dbReference>
<evidence type="ECO:0000256" key="2">
    <source>
        <dbReference type="ARBA" id="ARBA00022475"/>
    </source>
</evidence>
<feature type="transmembrane region" description="Helical" evidence="6">
    <location>
        <begin position="151"/>
        <end position="171"/>
    </location>
</feature>
<feature type="domain" description="Copper resistance protein D" evidence="7">
    <location>
        <begin position="187"/>
        <end position="293"/>
    </location>
</feature>
<feature type="transmembrane region" description="Helical" evidence="6">
    <location>
        <begin position="84"/>
        <end position="106"/>
    </location>
</feature>
<evidence type="ECO:0000259" key="7">
    <source>
        <dbReference type="Pfam" id="PF05425"/>
    </source>
</evidence>
<keyword evidence="6" id="KW-0186">Copper</keyword>
<evidence type="ECO:0000256" key="5">
    <source>
        <dbReference type="ARBA" id="ARBA00023136"/>
    </source>
</evidence>
<dbReference type="GO" id="GO:0046688">
    <property type="term" value="P:response to copper ion"/>
    <property type="evidence" value="ECO:0007669"/>
    <property type="project" value="UniProtKB-UniRule"/>
</dbReference>
<proteinExistence type="inferred from homology"/>
<dbReference type="AlphaFoldDB" id="A0A0D5Y128"/>
<feature type="transmembrane region" description="Helical" evidence="6">
    <location>
        <begin position="277"/>
        <end position="296"/>
    </location>
</feature>
<dbReference type="PANTHER" id="PTHR34820">
    <property type="entry name" value="INNER MEMBRANE PROTEIN YEBZ"/>
    <property type="match status" value="1"/>
</dbReference>
<evidence type="ECO:0000256" key="6">
    <source>
        <dbReference type="RuleBase" id="RU369037"/>
    </source>
</evidence>
<name>A0A0D5Y128_9PSED</name>
<dbReference type="EMBL" id="CP011110">
    <property type="protein sequence ID" value="AKA24664.1"/>
    <property type="molecule type" value="Genomic_DNA"/>
</dbReference>
<dbReference type="InterPro" id="IPR032694">
    <property type="entry name" value="CopC/D"/>
</dbReference>
<dbReference type="PANTHER" id="PTHR34820:SF4">
    <property type="entry name" value="INNER MEMBRANE PROTEIN YEBZ"/>
    <property type="match status" value="1"/>
</dbReference>
<dbReference type="GO" id="GO:0005886">
    <property type="term" value="C:plasma membrane"/>
    <property type="evidence" value="ECO:0007669"/>
    <property type="project" value="UniProtKB-SubCell"/>
</dbReference>
<dbReference type="Pfam" id="PF05425">
    <property type="entry name" value="CopD"/>
    <property type="match status" value="1"/>
</dbReference>
<keyword evidence="5 6" id="KW-0472">Membrane</keyword>
<dbReference type="KEGG" id="pcz:PCL1606_32130"/>
<feature type="transmembrane region" description="Helical" evidence="6">
    <location>
        <begin position="226"/>
        <end position="247"/>
    </location>
</feature>
<gene>
    <name evidence="8" type="ORF">PCL1606_32130</name>
</gene>
<organism evidence="8 9">
    <name type="scientific">Pseudomonas chlororaphis</name>
    <dbReference type="NCBI Taxonomy" id="587753"/>
    <lineage>
        <taxon>Bacteria</taxon>
        <taxon>Pseudomonadati</taxon>
        <taxon>Pseudomonadota</taxon>
        <taxon>Gammaproteobacteria</taxon>
        <taxon>Pseudomonadales</taxon>
        <taxon>Pseudomonadaceae</taxon>
        <taxon>Pseudomonas</taxon>
    </lineage>
</organism>
<reference evidence="8 9" key="1">
    <citation type="journal article" date="2015" name="Mol. Plant Microbe Interact.">
        <title>Comparative Genomic Analysis of Pseudomonas chlororaphis PCL1606 Reveals New Insight into Antifungal Compounds Involved in Biocontrol.</title>
        <authorList>
            <person name="Calderon C.E."/>
            <person name="Ramos C."/>
            <person name="de Vicente A."/>
            <person name="Cazorla F.M."/>
        </authorList>
    </citation>
    <scope>NUCLEOTIDE SEQUENCE [LARGE SCALE GENOMIC DNA]</scope>
    <source>
        <strain evidence="8 9">PCL1606</strain>
    </source>
</reference>
<evidence type="ECO:0000256" key="3">
    <source>
        <dbReference type="ARBA" id="ARBA00022692"/>
    </source>
</evidence>
<keyword evidence="6" id="KW-0997">Cell inner membrane</keyword>
<feature type="transmembrane region" description="Helical" evidence="6">
    <location>
        <begin position="113"/>
        <end position="131"/>
    </location>
</feature>
<feature type="transmembrane region" description="Helical" evidence="6">
    <location>
        <begin position="12"/>
        <end position="31"/>
    </location>
</feature>
<keyword evidence="4 6" id="KW-1133">Transmembrane helix</keyword>
<dbReference type="InterPro" id="IPR008457">
    <property type="entry name" value="Cu-R_CopD_dom"/>
</dbReference>
<protein>
    <recommendedName>
        <fullName evidence="6">Copper resistance protein D</fullName>
    </recommendedName>
</protein>
<comment type="similarity">
    <text evidence="6">Belongs to the CopD family.</text>
</comment>
<keyword evidence="3 6" id="KW-0812">Transmembrane</keyword>
<evidence type="ECO:0000313" key="9">
    <source>
        <dbReference type="Proteomes" id="UP000032748"/>
    </source>
</evidence>
<sequence>MGGLIDIALRFALYLDLTLLFGLALFGLYGLRGEQDRWRFRRPLAVTLGLSVLLSGGALLRLALSMSGAASLAELDPALLSMLLLETAAGHSWLLRLAALLLAGVALAGRGRFARYALALCTATALATLAWTGHGAMDDGAWRYLHLGNDILHLLGSGVWLGALAAFALLLRSRALSGERQARDLLAALKGFASLGTLVVVVLGLSGVLNYLLIVGPDLAPLSGSTYGLLLGLKVSVFASMLVFAALNRFHLVPQLQQALHQGSPDVALAALRRSMILELAAALLIIGLVATLGILSPNDA</sequence>
<keyword evidence="2 6" id="KW-1003">Cell membrane</keyword>
<dbReference type="Proteomes" id="UP000032748">
    <property type="component" value="Chromosome"/>
</dbReference>